<evidence type="ECO:0000256" key="1">
    <source>
        <dbReference type="SAM" id="Phobius"/>
    </source>
</evidence>
<feature type="transmembrane region" description="Helical" evidence="1">
    <location>
        <begin position="872"/>
        <end position="891"/>
    </location>
</feature>
<feature type="transmembrane region" description="Helical" evidence="1">
    <location>
        <begin position="20"/>
        <end position="38"/>
    </location>
</feature>
<comment type="caution">
    <text evidence="2">The sequence shown here is derived from an EMBL/GenBank/DDBJ whole genome shotgun (WGS) entry which is preliminary data.</text>
</comment>
<dbReference type="Gene3D" id="3.30.70.1320">
    <property type="entry name" value="Multidrug efflux transporter AcrB pore domain like"/>
    <property type="match status" value="1"/>
</dbReference>
<evidence type="ECO:0000313" key="2">
    <source>
        <dbReference type="EMBL" id="MDO3381892.1"/>
    </source>
</evidence>
<dbReference type="RefSeq" id="WP_302712045.1">
    <property type="nucleotide sequence ID" value="NZ_JAULRT010000047.1"/>
</dbReference>
<proteinExistence type="predicted"/>
<dbReference type="InterPro" id="IPR027463">
    <property type="entry name" value="AcrB_DN_DC_subdom"/>
</dbReference>
<dbReference type="Gene3D" id="3.30.2090.10">
    <property type="entry name" value="Multidrug efflux transporter AcrB TolC docking domain, DN and DC subdomains"/>
    <property type="match status" value="2"/>
</dbReference>
<keyword evidence="1" id="KW-0472">Membrane</keyword>
<feature type="transmembrane region" description="Helical" evidence="1">
    <location>
        <begin position="970"/>
        <end position="989"/>
    </location>
</feature>
<feature type="transmembrane region" description="Helical" evidence="1">
    <location>
        <begin position="536"/>
        <end position="558"/>
    </location>
</feature>
<name>A0ABT8TCR1_9GAMM</name>
<sequence length="1059" mass="117420">MESVDDTRKGIIAWFARNSVAANLLMVVIVLVGLYSALTLQKQMFPQIEINWININITYRGAAPQDVEEAITVKLEEALASVQGIKRLITRSNRGSASASIEVMDEYDAQEVLDEVKTAVDSISSFPDGMERPRVSRVKYRQEVMYVSLYGDLNNFDLKRMGEEIYSELRSLPDISIVDYYSGSNYEIAIEVSRDKLYEYGLTFEGIAQAVRNWSTNQSAGQIRAQDGFISVRVENQAYIGEEFERLPLRTLEDGTTILLGDVASVNDGFEEGINYTKLNGHNAVTFFVGATKDQSITDVSQTVKDYIAERNQSLPAGVHLAPWVDLTYYLNGRLNMMLSNMFWGGLLVFGILALFLRIKLAMWVMLGLPVSFLGAMMLLPMSWVDVTINVGSLFAFIMVLGVVVDDAIVIGESVHSEIEEKGQSIDNVIRGAQKVATPATFGVLTTCAAFMPMVLESGPNSAFPHAIGYVVVLCLLFSLVESKLILPAHLAHMKPVSPNSKGRIDRLQTAIGNRLQRFIDNQYTPGLQWALNYRYVIMALFTAAILITVGMFAAGFLKFVGTPKVPHDFAVVDIEMNASTPEQDTLKALLAIESMINAVESDIQNEFDRPMIEKLFVSMQSRTEAEIQAKLVDPEQRPMDTFDLSARWREKMPEISGLKSLSVIDSVQMSDGTNDGDVSFRVIGTDLGQLRQAAADIREAMGKMDGVYEIQDSEQQGVKEARFSLKPVAYSLGLTTADVANQASASLYGIEAQRIVRDSEEIRVMVRYPETERNVLGAVDEVLINTPTGGKVPLKEVADITLVDGVNQIYREDGNRTITVWATLDFAKTQPLTVAGALEDTVFKDIEQRYPQVSLEESGNLKEERETFTSFFVNILLILIMIYVLLALPLRSYTQPLMIMSVIPFGIIGAIWGHVIMGYDFSSLSLFGIFAAIGVVVNDSLVLVDFVNGARERGETLHNAVIQAGRRRFRAVILTSLTTFIGLLPIMFESSLQAKIVIPMAVSLAFGVLFATFVTLLLVPCLYLVMHDFGYGMRKSKQWFLPYHGAHRGVDHGSQKTS</sequence>
<feature type="transmembrane region" description="Helical" evidence="1">
    <location>
        <begin position="436"/>
        <end position="455"/>
    </location>
</feature>
<dbReference type="SUPFAM" id="SSF82693">
    <property type="entry name" value="Multidrug efflux transporter AcrB pore domain, PN1, PN2, PC1 and PC2 subdomains"/>
    <property type="match status" value="2"/>
</dbReference>
<dbReference type="InterPro" id="IPR001036">
    <property type="entry name" value="Acrflvin-R"/>
</dbReference>
<keyword evidence="1" id="KW-0812">Transmembrane</keyword>
<organism evidence="2 3">
    <name type="scientific">Gilvimarinus algae</name>
    <dbReference type="NCBI Taxonomy" id="3058037"/>
    <lineage>
        <taxon>Bacteria</taxon>
        <taxon>Pseudomonadati</taxon>
        <taxon>Pseudomonadota</taxon>
        <taxon>Gammaproteobacteria</taxon>
        <taxon>Cellvibrionales</taxon>
        <taxon>Cellvibrionaceae</taxon>
        <taxon>Gilvimarinus</taxon>
    </lineage>
</organism>
<feature type="transmembrane region" description="Helical" evidence="1">
    <location>
        <begin position="926"/>
        <end position="949"/>
    </location>
</feature>
<feature type="transmembrane region" description="Helical" evidence="1">
    <location>
        <begin position="1001"/>
        <end position="1026"/>
    </location>
</feature>
<feature type="transmembrane region" description="Helical" evidence="1">
    <location>
        <begin position="337"/>
        <end position="357"/>
    </location>
</feature>
<dbReference type="SUPFAM" id="SSF82866">
    <property type="entry name" value="Multidrug efflux transporter AcrB transmembrane domain"/>
    <property type="match status" value="2"/>
</dbReference>
<dbReference type="PANTHER" id="PTHR32063:SF33">
    <property type="entry name" value="RND SUPERFAMILY EFFLUX PUMP PERMEASE COMPONENT"/>
    <property type="match status" value="1"/>
</dbReference>
<dbReference type="EMBL" id="JAULRT010000047">
    <property type="protein sequence ID" value="MDO3381892.1"/>
    <property type="molecule type" value="Genomic_DNA"/>
</dbReference>
<feature type="transmembrane region" description="Helical" evidence="1">
    <location>
        <begin position="898"/>
        <end position="920"/>
    </location>
</feature>
<keyword evidence="1" id="KW-1133">Transmembrane helix</keyword>
<dbReference type="Pfam" id="PF00873">
    <property type="entry name" value="ACR_tran"/>
    <property type="match status" value="1"/>
</dbReference>
<gene>
    <name evidence="2" type="ORF">QWI16_06860</name>
</gene>
<evidence type="ECO:0000313" key="3">
    <source>
        <dbReference type="Proteomes" id="UP001168380"/>
    </source>
</evidence>
<accession>A0ABT8TCR1</accession>
<reference evidence="2" key="1">
    <citation type="submission" date="2023-07" db="EMBL/GenBank/DDBJ databases">
        <title>Gilvimarinus algae sp. nov., isolated from the surface of Kelp.</title>
        <authorList>
            <person name="Sun Y.Y."/>
            <person name="Gong Y."/>
            <person name="Du Z.J."/>
        </authorList>
    </citation>
    <scope>NUCLEOTIDE SEQUENCE</scope>
    <source>
        <strain evidence="2">SDUM040014</strain>
    </source>
</reference>
<dbReference type="Gene3D" id="3.30.70.1430">
    <property type="entry name" value="Multidrug efflux transporter AcrB pore domain"/>
    <property type="match status" value="2"/>
</dbReference>
<dbReference type="Gene3D" id="3.30.70.1440">
    <property type="entry name" value="Multidrug efflux transporter AcrB pore domain"/>
    <property type="match status" value="1"/>
</dbReference>
<feature type="transmembrane region" description="Helical" evidence="1">
    <location>
        <begin position="467"/>
        <end position="487"/>
    </location>
</feature>
<feature type="transmembrane region" description="Helical" evidence="1">
    <location>
        <begin position="364"/>
        <end position="385"/>
    </location>
</feature>
<dbReference type="SUPFAM" id="SSF82714">
    <property type="entry name" value="Multidrug efflux transporter AcrB TolC docking domain, DN and DC subdomains"/>
    <property type="match status" value="2"/>
</dbReference>
<dbReference type="PANTHER" id="PTHR32063">
    <property type="match status" value="1"/>
</dbReference>
<dbReference type="Gene3D" id="1.20.1640.10">
    <property type="entry name" value="Multidrug efflux transporter AcrB transmembrane domain"/>
    <property type="match status" value="2"/>
</dbReference>
<protein>
    <submittedName>
        <fullName evidence="2">Efflux RND transporter permease subunit</fullName>
    </submittedName>
</protein>
<dbReference type="PRINTS" id="PR00702">
    <property type="entry name" value="ACRIFLAVINRP"/>
</dbReference>
<keyword evidence="3" id="KW-1185">Reference proteome</keyword>
<feature type="transmembrane region" description="Helical" evidence="1">
    <location>
        <begin position="391"/>
        <end position="415"/>
    </location>
</feature>
<dbReference type="Proteomes" id="UP001168380">
    <property type="component" value="Unassembled WGS sequence"/>
</dbReference>